<dbReference type="InParanoid" id="D1C4V5"/>
<dbReference type="STRING" id="479434.Sthe_1839"/>
<dbReference type="InterPro" id="IPR029045">
    <property type="entry name" value="ClpP/crotonase-like_dom_sf"/>
</dbReference>
<organism evidence="16 17">
    <name type="scientific">Sphaerobacter thermophilus (strain ATCC 49802 / DSM 20745 / KCCM 41009 / NCIMB 13125 / S 6022)</name>
    <dbReference type="NCBI Taxonomy" id="479434"/>
    <lineage>
        <taxon>Bacteria</taxon>
        <taxon>Pseudomonadati</taxon>
        <taxon>Thermomicrobiota</taxon>
        <taxon>Thermomicrobia</taxon>
        <taxon>Sphaerobacterales</taxon>
        <taxon>Sphaerobacterineae</taxon>
        <taxon>Sphaerobacteraceae</taxon>
        <taxon>Sphaerobacter</taxon>
    </lineage>
</organism>
<accession>D1C4V5</accession>
<comment type="subcellular location">
    <subcellularLocation>
        <location evidence="1 13">Cytoplasm</location>
    </subcellularLocation>
</comment>
<dbReference type="FunCoup" id="D1C4V5">
    <property type="interactions" value="245"/>
</dbReference>
<dbReference type="SUPFAM" id="SSF52096">
    <property type="entry name" value="ClpP/crotonase"/>
    <property type="match status" value="1"/>
</dbReference>
<comment type="catalytic activity">
    <reaction evidence="13">
        <text>N(6)-carboxybiotinyl-L-lysyl-[protein] + acetyl-CoA = N(6)-biotinyl-L-lysyl-[protein] + malonyl-CoA</text>
        <dbReference type="Rhea" id="RHEA:54728"/>
        <dbReference type="Rhea" id="RHEA-COMP:10505"/>
        <dbReference type="Rhea" id="RHEA-COMP:10506"/>
        <dbReference type="ChEBI" id="CHEBI:57288"/>
        <dbReference type="ChEBI" id="CHEBI:57384"/>
        <dbReference type="ChEBI" id="CHEBI:83144"/>
        <dbReference type="ChEBI" id="CHEBI:83145"/>
        <dbReference type="EC" id="2.1.3.15"/>
    </reaction>
</comment>
<dbReference type="HOGENOM" id="CLU_015486_1_1_0"/>
<feature type="compositionally biased region" description="Polar residues" evidence="14">
    <location>
        <begin position="10"/>
        <end position="19"/>
    </location>
</feature>
<dbReference type="EC" id="2.1.3.15" evidence="13"/>
<feature type="binding site" evidence="13">
    <location>
        <position position="31"/>
    </location>
    <ligand>
        <name>Zn(2+)</name>
        <dbReference type="ChEBI" id="CHEBI:29105"/>
    </ligand>
</feature>
<dbReference type="OrthoDB" id="9772975at2"/>
<evidence type="ECO:0000256" key="12">
    <source>
        <dbReference type="ARBA" id="ARBA00025280"/>
    </source>
</evidence>
<dbReference type="InterPro" id="IPR034733">
    <property type="entry name" value="AcCoA_carboxyl_beta"/>
</dbReference>
<evidence type="ECO:0000256" key="5">
    <source>
        <dbReference type="ARBA" id="ARBA00022741"/>
    </source>
</evidence>
<dbReference type="AlphaFoldDB" id="D1C4V5"/>
<dbReference type="RefSeq" id="WP_012872318.1">
    <property type="nucleotide sequence ID" value="NC_013523.1"/>
</dbReference>
<dbReference type="NCBIfam" id="TIGR00515">
    <property type="entry name" value="accD"/>
    <property type="match status" value="1"/>
</dbReference>
<dbReference type="PANTHER" id="PTHR42995">
    <property type="entry name" value="ACETYL-COENZYME A CARBOXYLASE CARBOXYL TRANSFERASE SUBUNIT BETA, CHLOROPLASTIC"/>
    <property type="match status" value="1"/>
</dbReference>
<comment type="pathway">
    <text evidence="13">Lipid metabolism; malonyl-CoA biosynthesis; malonyl-CoA from acetyl-CoA: step 1/1.</text>
</comment>
<feature type="binding site" evidence="13">
    <location>
        <position position="34"/>
    </location>
    <ligand>
        <name>Zn(2+)</name>
        <dbReference type="ChEBI" id="CHEBI:29105"/>
    </ligand>
</feature>
<dbReference type="Gene3D" id="3.90.226.10">
    <property type="entry name" value="2-enoyl-CoA Hydratase, Chain A, domain 1"/>
    <property type="match status" value="1"/>
</dbReference>
<evidence type="ECO:0000256" key="7">
    <source>
        <dbReference type="ARBA" id="ARBA00022832"/>
    </source>
</evidence>
<evidence type="ECO:0000256" key="10">
    <source>
        <dbReference type="ARBA" id="ARBA00023098"/>
    </source>
</evidence>
<dbReference type="KEGG" id="sti:Sthe_1839"/>
<evidence type="ECO:0000256" key="4">
    <source>
        <dbReference type="ARBA" id="ARBA00022723"/>
    </source>
</evidence>
<feature type="zinc finger region" description="C4-type" evidence="13">
    <location>
        <begin position="31"/>
        <end position="53"/>
    </location>
</feature>
<keyword evidence="7 13" id="KW-0276">Fatty acid metabolism</keyword>
<feature type="region of interest" description="Disordered" evidence="14">
    <location>
        <begin position="1"/>
        <end position="22"/>
    </location>
</feature>
<evidence type="ECO:0000256" key="9">
    <source>
        <dbReference type="ARBA" id="ARBA00022840"/>
    </source>
</evidence>
<dbReference type="PROSITE" id="PS50980">
    <property type="entry name" value="COA_CT_NTER"/>
    <property type="match status" value="1"/>
</dbReference>
<comment type="subunit">
    <text evidence="13">Acetyl-CoA carboxylase is a heterohexamer composed of biotin carboxyl carrier protein (AccB), biotin carboxylase (AccC) and two subunits each of ACCase subunit alpha (AccA) and ACCase subunit beta (AccD).</text>
</comment>
<dbReference type="Proteomes" id="UP000002027">
    <property type="component" value="Chromosome 1"/>
</dbReference>
<reference evidence="17" key="1">
    <citation type="submission" date="2009-11" db="EMBL/GenBank/DDBJ databases">
        <title>The complete chromosome 1 of Sphaerobacter thermophilus DSM 20745.</title>
        <authorList>
            <person name="Lucas S."/>
            <person name="Copeland A."/>
            <person name="Lapidus A."/>
            <person name="Glavina del Rio T."/>
            <person name="Dalin E."/>
            <person name="Tice H."/>
            <person name="Bruce D."/>
            <person name="Goodwin L."/>
            <person name="Pitluck S."/>
            <person name="Kyrpides N."/>
            <person name="Mavromatis K."/>
            <person name="Ivanova N."/>
            <person name="Mikhailova N."/>
            <person name="LaButti K.M."/>
            <person name="Clum A."/>
            <person name="Sun H.I."/>
            <person name="Brettin T."/>
            <person name="Detter J.C."/>
            <person name="Han C."/>
            <person name="Larimer F."/>
            <person name="Land M."/>
            <person name="Hauser L."/>
            <person name="Markowitz V."/>
            <person name="Cheng J.F."/>
            <person name="Hugenholtz P."/>
            <person name="Woyke T."/>
            <person name="Wu D."/>
            <person name="Steenblock K."/>
            <person name="Schneider S."/>
            <person name="Pukall R."/>
            <person name="Goeker M."/>
            <person name="Klenk H.P."/>
            <person name="Eisen J.A."/>
        </authorList>
    </citation>
    <scope>NUCLEOTIDE SEQUENCE [LARGE SCALE GENOMIC DNA]</scope>
    <source>
        <strain evidence="17">ATCC 49802 / DSM 20745 / S 6022</strain>
    </source>
</reference>
<feature type="binding site" evidence="13">
    <location>
        <position position="53"/>
    </location>
    <ligand>
        <name>Zn(2+)</name>
        <dbReference type="ChEBI" id="CHEBI:29105"/>
    </ligand>
</feature>
<dbReference type="PANTHER" id="PTHR42995:SF5">
    <property type="entry name" value="ACETYL-COENZYME A CARBOXYLASE CARBOXYL TRANSFERASE SUBUNIT BETA, CHLOROPLASTIC"/>
    <property type="match status" value="1"/>
</dbReference>
<protein>
    <recommendedName>
        <fullName evidence="13">Acetyl-coenzyme A carboxylase carboxyl transferase subunit beta</fullName>
        <shortName evidence="13">ACCase subunit beta</shortName>
        <shortName evidence="13">Acetyl-CoA carboxylase carboxyltransferase subunit beta</shortName>
        <ecNumber evidence="13">2.1.3.15</ecNumber>
    </recommendedName>
</protein>
<dbReference type="GO" id="GO:0006633">
    <property type="term" value="P:fatty acid biosynthetic process"/>
    <property type="evidence" value="ECO:0007669"/>
    <property type="project" value="UniProtKB-KW"/>
</dbReference>
<evidence type="ECO:0000256" key="14">
    <source>
        <dbReference type="SAM" id="MobiDB-lite"/>
    </source>
</evidence>
<dbReference type="PRINTS" id="PR01070">
    <property type="entry name" value="ACCCTRFRASEB"/>
</dbReference>
<reference evidence="16 17" key="2">
    <citation type="journal article" date="2010" name="Stand. Genomic Sci.">
        <title>Complete genome sequence of Desulfohalobium retbaense type strain (HR(100)).</title>
        <authorList>
            <person name="Spring S."/>
            <person name="Nolan M."/>
            <person name="Lapidus A."/>
            <person name="Glavina Del Rio T."/>
            <person name="Copeland A."/>
            <person name="Tice H."/>
            <person name="Cheng J.F."/>
            <person name="Lucas S."/>
            <person name="Land M."/>
            <person name="Chen F."/>
            <person name="Bruce D."/>
            <person name="Goodwin L."/>
            <person name="Pitluck S."/>
            <person name="Ivanova N."/>
            <person name="Mavromatis K."/>
            <person name="Mikhailova N."/>
            <person name="Pati A."/>
            <person name="Chen A."/>
            <person name="Palaniappan K."/>
            <person name="Hauser L."/>
            <person name="Chang Y.J."/>
            <person name="Jeffries C.D."/>
            <person name="Munk C."/>
            <person name="Kiss H."/>
            <person name="Chain P."/>
            <person name="Han C."/>
            <person name="Brettin T."/>
            <person name="Detter J.C."/>
            <person name="Schuler E."/>
            <person name="Goker M."/>
            <person name="Rohde M."/>
            <person name="Bristow J."/>
            <person name="Eisen J.A."/>
            <person name="Markowitz V."/>
            <person name="Hugenholtz P."/>
            <person name="Kyrpides N.C."/>
            <person name="Klenk H.P."/>
        </authorList>
    </citation>
    <scope>NUCLEOTIDE SEQUENCE [LARGE SCALE GENOMIC DNA]</scope>
    <source>
        <strain evidence="17">ATCC 49802 / DSM 20745 / S 6022</strain>
    </source>
</reference>
<dbReference type="InterPro" id="IPR000438">
    <property type="entry name" value="Acetyl_CoA_COase_Trfase_b_su"/>
</dbReference>
<dbReference type="GO" id="GO:0005524">
    <property type="term" value="F:ATP binding"/>
    <property type="evidence" value="ECO:0007669"/>
    <property type="project" value="UniProtKB-KW"/>
</dbReference>
<name>D1C4V5_SPHTD</name>
<feature type="domain" description="CoA carboxyltransferase N-terminal" evidence="15">
    <location>
        <begin position="27"/>
        <end position="297"/>
    </location>
</feature>
<dbReference type="Pfam" id="PF01039">
    <property type="entry name" value="Carboxyl_trans"/>
    <property type="match status" value="1"/>
</dbReference>
<evidence type="ECO:0000256" key="2">
    <source>
        <dbReference type="ARBA" id="ARBA00022516"/>
    </source>
</evidence>
<sequence>MRELFRRQPRFTSEPQSEDSPVVPDDLWVKCPRCRELTYSREFERELRVCPRCNHHFRLTAAQRIAMLTDPGSFVEWDAGLEAADPLGFAAGGESYPDKVATAKRKSGTREALVTGSARLDGRPLALAVAEFGFMGASMGSVFGEKLVRAIERAIEQELPLVTVSSSGGARMQESPFSLMQMAKTTAALARLGEARLPHIAVLVDPCYGGVTASYTTVADVIIAEPGAMIGFAGPRVIEQITRQKLPEGFQTAEFLLEHGMIDLIAPRRSLRAKIATLLDHYALARQRPARRPAVAAASAQEAPDA</sequence>
<keyword evidence="2 13" id="KW-0444">Lipid biosynthesis</keyword>
<dbReference type="eggNOG" id="COG0777">
    <property type="taxonomic scope" value="Bacteria"/>
</dbReference>
<comment type="similarity">
    <text evidence="13">Belongs to the AccD/PCCB family.</text>
</comment>
<evidence type="ECO:0000256" key="6">
    <source>
        <dbReference type="ARBA" id="ARBA00022771"/>
    </source>
</evidence>
<keyword evidence="3 13" id="KW-0808">Transferase</keyword>
<keyword evidence="11 13" id="KW-0275">Fatty acid biosynthesis</keyword>
<keyword evidence="8 13" id="KW-0862">Zinc</keyword>
<dbReference type="HAMAP" id="MF_01395">
    <property type="entry name" value="AcetylCoA_CT_beta"/>
    <property type="match status" value="1"/>
</dbReference>
<dbReference type="GO" id="GO:0008270">
    <property type="term" value="F:zinc ion binding"/>
    <property type="evidence" value="ECO:0007669"/>
    <property type="project" value="UniProtKB-UniRule"/>
</dbReference>
<dbReference type="Pfam" id="PF17848">
    <property type="entry name" value="Zn_ribbon_ACC"/>
    <property type="match status" value="1"/>
</dbReference>
<evidence type="ECO:0000313" key="16">
    <source>
        <dbReference type="EMBL" id="ACZ39272.1"/>
    </source>
</evidence>
<evidence type="ECO:0000256" key="3">
    <source>
        <dbReference type="ARBA" id="ARBA00022679"/>
    </source>
</evidence>
<keyword evidence="5 13" id="KW-0547">Nucleotide-binding</keyword>
<keyword evidence="9 13" id="KW-0067">ATP-binding</keyword>
<keyword evidence="6 13" id="KW-0863">Zinc-finger</keyword>
<dbReference type="InterPro" id="IPR041010">
    <property type="entry name" value="Znf-ACC"/>
</dbReference>
<evidence type="ECO:0000256" key="8">
    <source>
        <dbReference type="ARBA" id="ARBA00022833"/>
    </source>
</evidence>
<proteinExistence type="inferred from homology"/>
<evidence type="ECO:0000256" key="1">
    <source>
        <dbReference type="ARBA" id="ARBA00004496"/>
    </source>
</evidence>
<dbReference type="EMBL" id="CP001823">
    <property type="protein sequence ID" value="ACZ39272.1"/>
    <property type="molecule type" value="Genomic_DNA"/>
</dbReference>
<dbReference type="GO" id="GO:2001295">
    <property type="term" value="P:malonyl-CoA biosynthetic process"/>
    <property type="evidence" value="ECO:0007669"/>
    <property type="project" value="UniProtKB-UniRule"/>
</dbReference>
<evidence type="ECO:0000256" key="11">
    <source>
        <dbReference type="ARBA" id="ARBA00023160"/>
    </source>
</evidence>
<feature type="binding site" evidence="13">
    <location>
        <position position="50"/>
    </location>
    <ligand>
        <name>Zn(2+)</name>
        <dbReference type="ChEBI" id="CHEBI:29105"/>
    </ligand>
</feature>
<evidence type="ECO:0000259" key="15">
    <source>
        <dbReference type="PROSITE" id="PS50980"/>
    </source>
</evidence>
<dbReference type="InterPro" id="IPR011762">
    <property type="entry name" value="COA_CT_N"/>
</dbReference>
<evidence type="ECO:0000256" key="13">
    <source>
        <dbReference type="HAMAP-Rule" id="MF_01395"/>
    </source>
</evidence>
<comment type="function">
    <text evidence="12 13">Component of the acetyl coenzyme A carboxylase (ACC) complex. Biotin carboxylase (BC) catalyzes the carboxylation of biotin on its carrier protein (BCCP) and then the CO(2) group is transferred by the transcarboxylase to acetyl-CoA to form malonyl-CoA.</text>
</comment>
<keyword evidence="13" id="KW-0963">Cytoplasm</keyword>
<comment type="cofactor">
    <cofactor evidence="13">
        <name>Zn(2+)</name>
        <dbReference type="ChEBI" id="CHEBI:29105"/>
    </cofactor>
    <text evidence="13">Binds 1 zinc ion per subunit.</text>
</comment>
<dbReference type="GO" id="GO:0016743">
    <property type="term" value="F:carboxyl- or carbamoyltransferase activity"/>
    <property type="evidence" value="ECO:0007669"/>
    <property type="project" value="UniProtKB-UniRule"/>
</dbReference>
<evidence type="ECO:0000313" key="17">
    <source>
        <dbReference type="Proteomes" id="UP000002027"/>
    </source>
</evidence>
<keyword evidence="17" id="KW-1185">Reference proteome</keyword>
<keyword evidence="10 13" id="KW-0443">Lipid metabolism</keyword>
<dbReference type="GO" id="GO:0009317">
    <property type="term" value="C:acetyl-CoA carboxylase complex"/>
    <property type="evidence" value="ECO:0007669"/>
    <property type="project" value="InterPro"/>
</dbReference>
<keyword evidence="4 13" id="KW-0479">Metal-binding</keyword>
<dbReference type="GO" id="GO:0003989">
    <property type="term" value="F:acetyl-CoA carboxylase activity"/>
    <property type="evidence" value="ECO:0007669"/>
    <property type="project" value="InterPro"/>
</dbReference>
<gene>
    <name evidence="13" type="primary">accD</name>
    <name evidence="16" type="ordered locus">Sthe_1839</name>
</gene>
<dbReference type="UniPathway" id="UPA00655">
    <property type="reaction ID" value="UER00711"/>
</dbReference>